<dbReference type="Proteomes" id="UP000475862">
    <property type="component" value="Unassembled WGS sequence"/>
</dbReference>
<name>A0A6G0STI9_APHGL</name>
<dbReference type="PANTHER" id="PTHR31912:SF34">
    <property type="entry name" value="NOTOCHORD-RELATED PROTEIN"/>
    <property type="match status" value="1"/>
</dbReference>
<dbReference type="InterPro" id="IPR001660">
    <property type="entry name" value="SAM"/>
</dbReference>
<evidence type="ECO:0000313" key="3">
    <source>
        <dbReference type="Proteomes" id="UP000475862"/>
    </source>
</evidence>
<dbReference type="PROSITE" id="PS00028">
    <property type="entry name" value="ZINC_FINGER_C2H2_1"/>
    <property type="match status" value="1"/>
</dbReference>
<keyword evidence="3" id="KW-1185">Reference proteome</keyword>
<dbReference type="SMART" id="SM00454">
    <property type="entry name" value="SAM"/>
    <property type="match status" value="1"/>
</dbReference>
<dbReference type="InterPro" id="IPR013761">
    <property type="entry name" value="SAM/pointed_sf"/>
</dbReference>
<dbReference type="OrthoDB" id="6611730at2759"/>
<proteinExistence type="predicted"/>
<dbReference type="CDD" id="cd09487">
    <property type="entry name" value="SAM_superfamily"/>
    <property type="match status" value="1"/>
</dbReference>
<evidence type="ECO:0000313" key="2">
    <source>
        <dbReference type="EMBL" id="KAE9521468.1"/>
    </source>
</evidence>
<reference evidence="2 3" key="1">
    <citation type="submission" date="2019-08" db="EMBL/GenBank/DDBJ databases">
        <title>The genome of the soybean aphid Biotype 1, its phylome, world population structure and adaptation to the North American continent.</title>
        <authorList>
            <person name="Giordano R."/>
            <person name="Donthu R.K."/>
            <person name="Hernandez A.G."/>
            <person name="Wright C.L."/>
            <person name="Zimin A.V."/>
        </authorList>
    </citation>
    <scope>NUCLEOTIDE SEQUENCE [LARGE SCALE GENOMIC DNA]</scope>
    <source>
        <tissue evidence="2">Whole aphids</tissue>
    </source>
</reference>
<sequence length="1267" mass="144203">MSDDLADFLTAWDLSQYIETFRANDIDMKTLPCLTENMIKELIPVIGHRARFLSNLEQWKLIIQGSMPSINESSSIDIGTDILLVDNISSIPSQSTSTSTSTVESIDLSNVPNLSNLSNVPNLSNISSSKPTNLLVYLQSTNEDRSLLAAYQETGLLDSVGRKRLCNLDTVRDYNGTAQHMRFLSCAAGDGGWSGQGRFHQGERQFSLGTPTPLIGPPMTLADLAQIVSSHQCMSTLHSDKCMSTSKTHKVSSSRLQELAYEITTVFNKERTPTYFIPYLSYGPGLKRAAKGKLLDCLNNKRREFRKSGIIRSLKRNNDIASVEDSLNWLHNSSDPWSLVEQHWNTTAITRLKQQLSTNGLSITSYMTQYPALKKPSGYFLIFKDFDIAYPGFSDKLFQNLPLYKNKIFSLTADKIKKTKEHSINQILKDYVQLGAENNEEASNISAFLCIPFLIGATVSKSKKTKLQWKPSKLEMRDGFITHVRSNAEVQETLSRKQEKLLGLGHTQQPFIIIVGPTLSEISNYFVVVDDCIEEECSRSFYLKNSFRKHLSKHCNNLTDLIQSSTSHPIIESSSDLDFIFNTNVSDPVTSNEVECKQFIALDKILNQIIIKFLSSLYANPIIPRNTVQIVVDGQISVEKHKRFNNFATQGTFVEPEEKVIGQRLNSVKKDGLTILEPCNCTEQFIPLRSVLQKFFSLENVLTETLDYKKKLENDSGILTNFIQGTYWRSRIINHDGRIVFPLFMYFDDYESGNVLGSHSSIHKLGAVYVAVPCIPPYRLTTLSNIFLALLFHSSDRTQFGNKIIFNPVIDEFNYLMTNGVDINIPQFKGKLYFELGLILGDNLGIHSITGFTESFSSNLCCRICTVAKVDMKIQCYENKNLLRHYEQYLLDLEKNDLHTTGLKEKCIWLEIKDFNLFDQIGVDIMHDMFEGCAKYIISFILVYYIKELKLFSLEILNDRIYGFDFGPENNKPCLLSMDHINAGKIRQSASEMITLIRCFGLLIGDFVPIGEPIWDLYLTMRKVVDIVLSTSLEESSCSLLETLIGEMNELYIKYSKNTLKPKFHFLTHYPLIIKKFGPVVHFWSMRYEAKHRISKISARSSFNRRNICKTLAIKHQLQLNDIFTKGLLCHSLVIGPSKILNCSKYNLIKSEFNLSTNEPLIRISWAELKGTRYKVNSILTKDLDDDNPQFVSVKDIFMYGSDKIIFECKLLNTVGFNEHLHAFEIEIPVSNVFPLPGFINISNTKHYKCYSRWSKICNSSRPIIIL</sequence>
<evidence type="ECO:0000259" key="1">
    <source>
        <dbReference type="PROSITE" id="PS00028"/>
    </source>
</evidence>
<dbReference type="SUPFAM" id="SSF47769">
    <property type="entry name" value="SAM/Pointed domain"/>
    <property type="match status" value="1"/>
</dbReference>
<dbReference type="PANTHER" id="PTHR31912">
    <property type="entry name" value="IP13529P"/>
    <property type="match status" value="1"/>
</dbReference>
<feature type="domain" description="C2H2-type" evidence="1">
    <location>
        <begin position="532"/>
        <end position="554"/>
    </location>
</feature>
<comment type="caution">
    <text evidence="2">The sequence shown here is derived from an EMBL/GenBank/DDBJ whole genome shotgun (WGS) entry which is preliminary data.</text>
</comment>
<dbReference type="Pfam" id="PF00536">
    <property type="entry name" value="SAM_1"/>
    <property type="match status" value="1"/>
</dbReference>
<accession>A0A6G0STI9</accession>
<protein>
    <recommendedName>
        <fullName evidence="1">C2H2-type domain-containing protein</fullName>
    </recommendedName>
</protein>
<dbReference type="EMBL" id="VYZN01002853">
    <property type="protein sequence ID" value="KAE9521468.1"/>
    <property type="molecule type" value="Genomic_DNA"/>
</dbReference>
<dbReference type="AlphaFoldDB" id="A0A6G0STI9"/>
<dbReference type="InterPro" id="IPR013087">
    <property type="entry name" value="Znf_C2H2_type"/>
</dbReference>
<dbReference type="Gene3D" id="1.10.150.50">
    <property type="entry name" value="Transcription Factor, Ets-1"/>
    <property type="match status" value="1"/>
</dbReference>
<gene>
    <name evidence="2" type="ORF">AGLY_018142</name>
</gene>
<organism evidence="2 3">
    <name type="scientific">Aphis glycines</name>
    <name type="common">Soybean aphid</name>
    <dbReference type="NCBI Taxonomy" id="307491"/>
    <lineage>
        <taxon>Eukaryota</taxon>
        <taxon>Metazoa</taxon>
        <taxon>Ecdysozoa</taxon>
        <taxon>Arthropoda</taxon>
        <taxon>Hexapoda</taxon>
        <taxon>Insecta</taxon>
        <taxon>Pterygota</taxon>
        <taxon>Neoptera</taxon>
        <taxon>Paraneoptera</taxon>
        <taxon>Hemiptera</taxon>
        <taxon>Sternorrhyncha</taxon>
        <taxon>Aphidomorpha</taxon>
        <taxon>Aphidoidea</taxon>
        <taxon>Aphididae</taxon>
        <taxon>Aphidini</taxon>
        <taxon>Aphis</taxon>
        <taxon>Aphis</taxon>
    </lineage>
</organism>